<dbReference type="Pfam" id="PF00160">
    <property type="entry name" value="Pro_isomerase"/>
    <property type="match status" value="1"/>
</dbReference>
<feature type="signal peptide" evidence="3">
    <location>
        <begin position="1"/>
        <end position="28"/>
    </location>
</feature>
<comment type="function">
    <text evidence="3">PPIases accelerate the folding of proteins. It catalyzes the cis-trans isomerization of proline imidic peptide bonds in oligopeptides.</text>
</comment>
<evidence type="ECO:0000313" key="6">
    <source>
        <dbReference type="Proteomes" id="UP001521137"/>
    </source>
</evidence>
<sequence length="211" mass="23209">MTHDQPISKRLVLMTLLVATLFTCCAHAKESFKGAKQAIIQTNLGYIQIELYADKAPITVNNFIRYIQAGAFNSGRFYRVVRLDNDNGAPKIEVIQGGADPEFKDYSPIPLETTKQSGIKHLDGTLSMARGEPNSATSMFFICVGAQPSLDFGGTRNPDGQGFATFGKVIKGMDIVKKIHQIKDALEVEDDYVKGQMLAKPVKILKIDLVQ</sequence>
<protein>
    <recommendedName>
        <fullName evidence="3">Peptidyl-prolyl cis-trans isomerase</fullName>
        <shortName evidence="3">PPIase</shortName>
        <ecNumber evidence="3">5.2.1.8</ecNumber>
    </recommendedName>
</protein>
<keyword evidence="1 3" id="KW-0697">Rotamase</keyword>
<dbReference type="Proteomes" id="UP001521137">
    <property type="component" value="Unassembled WGS sequence"/>
</dbReference>
<feature type="domain" description="PPIase cyclophilin-type" evidence="4">
    <location>
        <begin position="41"/>
        <end position="211"/>
    </location>
</feature>
<evidence type="ECO:0000313" key="5">
    <source>
        <dbReference type="EMBL" id="MCF2947777.1"/>
    </source>
</evidence>
<dbReference type="PROSITE" id="PS50072">
    <property type="entry name" value="CSA_PPIASE_2"/>
    <property type="match status" value="1"/>
</dbReference>
<dbReference type="RefSeq" id="WP_235311312.1">
    <property type="nucleotide sequence ID" value="NZ_JAKGAS010000003.1"/>
</dbReference>
<keyword evidence="6" id="KW-1185">Reference proteome</keyword>
<dbReference type="PANTHER" id="PTHR45625">
    <property type="entry name" value="PEPTIDYL-PROLYL CIS-TRANS ISOMERASE-RELATED"/>
    <property type="match status" value="1"/>
</dbReference>
<dbReference type="PRINTS" id="PR00153">
    <property type="entry name" value="CSAPPISMRASE"/>
</dbReference>
<proteinExistence type="inferred from homology"/>
<dbReference type="GO" id="GO:0016853">
    <property type="term" value="F:isomerase activity"/>
    <property type="evidence" value="ECO:0007669"/>
    <property type="project" value="UniProtKB-KW"/>
</dbReference>
<dbReference type="InterPro" id="IPR044666">
    <property type="entry name" value="Cyclophilin_A-like"/>
</dbReference>
<name>A0ABS9D5R9_9ALTE</name>
<reference evidence="5 6" key="1">
    <citation type="submission" date="2022-01" db="EMBL/GenBank/DDBJ databases">
        <title>Paraglaciecola sp. G1-23.</title>
        <authorList>
            <person name="Jin M.S."/>
            <person name="Han D.M."/>
            <person name="Kim H.M."/>
            <person name="Jeon C.O."/>
        </authorList>
    </citation>
    <scope>NUCLEOTIDE SEQUENCE [LARGE SCALE GENOMIC DNA]</scope>
    <source>
        <strain evidence="5 6">G1-23</strain>
    </source>
</reference>
<keyword evidence="2 3" id="KW-0413">Isomerase</keyword>
<evidence type="ECO:0000259" key="4">
    <source>
        <dbReference type="PROSITE" id="PS50072"/>
    </source>
</evidence>
<dbReference type="CDD" id="cd00317">
    <property type="entry name" value="cyclophilin"/>
    <property type="match status" value="1"/>
</dbReference>
<comment type="similarity">
    <text evidence="3">Belongs to the cyclophilin-type PPIase family.</text>
</comment>
<dbReference type="EMBL" id="JAKGAS010000003">
    <property type="protein sequence ID" value="MCF2947777.1"/>
    <property type="molecule type" value="Genomic_DNA"/>
</dbReference>
<keyword evidence="3" id="KW-0732">Signal</keyword>
<evidence type="ECO:0000256" key="2">
    <source>
        <dbReference type="ARBA" id="ARBA00023235"/>
    </source>
</evidence>
<dbReference type="EC" id="5.2.1.8" evidence="3"/>
<organism evidence="5 6">
    <name type="scientific">Paraglaciecola algarum</name>
    <dbReference type="NCBI Taxonomy" id="3050085"/>
    <lineage>
        <taxon>Bacteria</taxon>
        <taxon>Pseudomonadati</taxon>
        <taxon>Pseudomonadota</taxon>
        <taxon>Gammaproteobacteria</taxon>
        <taxon>Alteromonadales</taxon>
        <taxon>Alteromonadaceae</taxon>
        <taxon>Paraglaciecola</taxon>
    </lineage>
</organism>
<dbReference type="PANTHER" id="PTHR45625:SF4">
    <property type="entry name" value="PEPTIDYLPROLYL ISOMERASE DOMAIN AND WD REPEAT-CONTAINING PROTEIN 1"/>
    <property type="match status" value="1"/>
</dbReference>
<evidence type="ECO:0000256" key="3">
    <source>
        <dbReference type="RuleBase" id="RU363019"/>
    </source>
</evidence>
<accession>A0ABS9D5R9</accession>
<dbReference type="SUPFAM" id="SSF50891">
    <property type="entry name" value="Cyclophilin-like"/>
    <property type="match status" value="1"/>
</dbReference>
<feature type="chain" id="PRO_5044979118" description="Peptidyl-prolyl cis-trans isomerase" evidence="3">
    <location>
        <begin position="29"/>
        <end position="211"/>
    </location>
</feature>
<dbReference type="InterPro" id="IPR002130">
    <property type="entry name" value="Cyclophilin-type_PPIase_dom"/>
</dbReference>
<comment type="catalytic activity">
    <reaction evidence="3">
        <text>[protein]-peptidylproline (omega=180) = [protein]-peptidylproline (omega=0)</text>
        <dbReference type="Rhea" id="RHEA:16237"/>
        <dbReference type="Rhea" id="RHEA-COMP:10747"/>
        <dbReference type="Rhea" id="RHEA-COMP:10748"/>
        <dbReference type="ChEBI" id="CHEBI:83833"/>
        <dbReference type="ChEBI" id="CHEBI:83834"/>
        <dbReference type="EC" id="5.2.1.8"/>
    </reaction>
</comment>
<comment type="caution">
    <text evidence="5">The sequence shown here is derived from an EMBL/GenBank/DDBJ whole genome shotgun (WGS) entry which is preliminary data.</text>
</comment>
<dbReference type="Gene3D" id="2.40.100.10">
    <property type="entry name" value="Cyclophilin-like"/>
    <property type="match status" value="1"/>
</dbReference>
<gene>
    <name evidence="5" type="ORF">L0668_06645</name>
</gene>
<dbReference type="InterPro" id="IPR029000">
    <property type="entry name" value="Cyclophilin-like_dom_sf"/>
</dbReference>
<evidence type="ECO:0000256" key="1">
    <source>
        <dbReference type="ARBA" id="ARBA00023110"/>
    </source>
</evidence>